<evidence type="ECO:0000259" key="6">
    <source>
        <dbReference type="PROSITE" id="PS51460"/>
    </source>
</evidence>
<feature type="region of interest" description="Disordered" evidence="5">
    <location>
        <begin position="274"/>
        <end position="294"/>
    </location>
</feature>
<dbReference type="EMBL" id="MPUH01000145">
    <property type="protein sequence ID" value="OMJ88649.1"/>
    <property type="molecule type" value="Genomic_DNA"/>
</dbReference>
<keyword evidence="3" id="KW-0206">Cytoskeleton</keyword>
<keyword evidence="4" id="KW-0175">Coiled coil</keyword>
<name>A0A1R2CHY7_9CILI</name>
<dbReference type="AlphaFoldDB" id="A0A1R2CHY7"/>
<dbReference type="Pfam" id="PF02187">
    <property type="entry name" value="GAS2"/>
    <property type="match status" value="1"/>
</dbReference>
<organism evidence="7 8">
    <name type="scientific">Stentor coeruleus</name>
    <dbReference type="NCBI Taxonomy" id="5963"/>
    <lineage>
        <taxon>Eukaryota</taxon>
        <taxon>Sar</taxon>
        <taxon>Alveolata</taxon>
        <taxon>Ciliophora</taxon>
        <taxon>Postciliodesmatophora</taxon>
        <taxon>Heterotrichea</taxon>
        <taxon>Heterotrichida</taxon>
        <taxon>Stentoridae</taxon>
        <taxon>Stentor</taxon>
    </lineage>
</organism>
<dbReference type="Gene3D" id="3.30.920.20">
    <property type="entry name" value="Gas2-like domain"/>
    <property type="match status" value="1"/>
</dbReference>
<evidence type="ECO:0000256" key="4">
    <source>
        <dbReference type="SAM" id="Coils"/>
    </source>
</evidence>
<dbReference type="OrthoDB" id="326553at2759"/>
<protein>
    <recommendedName>
        <fullName evidence="6">GAR domain-containing protein</fullName>
    </recommendedName>
</protein>
<keyword evidence="8" id="KW-1185">Reference proteome</keyword>
<comment type="caution">
    <text evidence="7">The sequence shown here is derived from an EMBL/GenBank/DDBJ whole genome shotgun (WGS) entry which is preliminary data.</text>
</comment>
<sequence length="432" mass="50135">MFQISIIRADGLTDNIEYSLYLEGKLLKQQKNPPEPTFIIPKSGFLNIIVKDQKTKKPLFSINLHTKLFPTEGFQWIPLFSHTQTISEFPEEVSGTKILIMISNESLDQIDETSEPDCENCEILKQEKNRMHQEFIKLTKEAKITIDNFTAENEKNKVLMKKYQSLYTETKKEMDIYKLRYEEEKRKYQDLLEKMKSITYQLEDNAQKAKMREEFLENIINDREKEYNRYTIGDISIRKNQVRSESERSMIVTPGLVMTPNKSLAQFIDTSLSNTSNSNHSGMQKDMGNNSKTATKRRVLSDITSIPQSTPQETNNALRTFLRKTHRIGLFTRDSGNLYKFGKKKVFIALKHGNLLCRVGGGFENIEEFISKNSDGKSMISENVHRRNKTSEEVQKCNEDIDLAMSMYLRSSPEIEKLIRIRKRPTSNCATE</sequence>
<evidence type="ECO:0000256" key="2">
    <source>
        <dbReference type="ARBA" id="ARBA00022490"/>
    </source>
</evidence>
<evidence type="ECO:0000256" key="1">
    <source>
        <dbReference type="ARBA" id="ARBA00004245"/>
    </source>
</evidence>
<evidence type="ECO:0000256" key="5">
    <source>
        <dbReference type="SAM" id="MobiDB-lite"/>
    </source>
</evidence>
<evidence type="ECO:0000256" key="3">
    <source>
        <dbReference type="ARBA" id="ARBA00023212"/>
    </source>
</evidence>
<feature type="coiled-coil region" evidence="4">
    <location>
        <begin position="167"/>
        <end position="201"/>
    </location>
</feature>
<keyword evidence="2" id="KW-0963">Cytoplasm</keyword>
<proteinExistence type="predicted"/>
<evidence type="ECO:0000313" key="7">
    <source>
        <dbReference type="EMBL" id="OMJ88649.1"/>
    </source>
</evidence>
<gene>
    <name evidence="7" type="ORF">SteCoe_9347</name>
</gene>
<comment type="subcellular location">
    <subcellularLocation>
        <location evidence="1">Cytoplasm</location>
        <location evidence="1">Cytoskeleton</location>
    </subcellularLocation>
</comment>
<accession>A0A1R2CHY7</accession>
<dbReference type="Proteomes" id="UP000187209">
    <property type="component" value="Unassembled WGS sequence"/>
</dbReference>
<dbReference type="InterPro" id="IPR036534">
    <property type="entry name" value="GAR_dom_sf"/>
</dbReference>
<dbReference type="GO" id="GO:0008017">
    <property type="term" value="F:microtubule binding"/>
    <property type="evidence" value="ECO:0007669"/>
    <property type="project" value="InterPro"/>
</dbReference>
<reference evidence="7 8" key="1">
    <citation type="submission" date="2016-11" db="EMBL/GenBank/DDBJ databases">
        <title>The macronuclear genome of Stentor coeruleus: a giant cell with tiny introns.</title>
        <authorList>
            <person name="Slabodnick M."/>
            <person name="Ruby J.G."/>
            <person name="Reiff S.B."/>
            <person name="Swart E.C."/>
            <person name="Gosai S."/>
            <person name="Prabakaran S."/>
            <person name="Witkowska E."/>
            <person name="Larue G.E."/>
            <person name="Fisher S."/>
            <person name="Freeman R.M."/>
            <person name="Gunawardena J."/>
            <person name="Chu W."/>
            <person name="Stover N.A."/>
            <person name="Gregory B.D."/>
            <person name="Nowacki M."/>
            <person name="Derisi J."/>
            <person name="Roy S.W."/>
            <person name="Marshall W.F."/>
            <person name="Sood P."/>
        </authorList>
    </citation>
    <scope>NUCLEOTIDE SEQUENCE [LARGE SCALE GENOMIC DNA]</scope>
    <source>
        <strain evidence="7">WM001</strain>
    </source>
</reference>
<dbReference type="PROSITE" id="PS51460">
    <property type="entry name" value="GAR"/>
    <property type="match status" value="1"/>
</dbReference>
<evidence type="ECO:0000313" key="8">
    <source>
        <dbReference type="Proteomes" id="UP000187209"/>
    </source>
</evidence>
<dbReference type="GO" id="GO:0005856">
    <property type="term" value="C:cytoskeleton"/>
    <property type="evidence" value="ECO:0007669"/>
    <property type="project" value="UniProtKB-SubCell"/>
</dbReference>
<dbReference type="InterPro" id="IPR003108">
    <property type="entry name" value="GAR_dom"/>
</dbReference>
<dbReference type="SUPFAM" id="SSF143575">
    <property type="entry name" value="GAS2 domain-like"/>
    <property type="match status" value="1"/>
</dbReference>
<feature type="domain" description="GAR" evidence="6">
    <location>
        <begin position="306"/>
        <end position="377"/>
    </location>
</feature>